<organism evidence="1 2">
    <name type="scientific">Enhygromyxa salina</name>
    <dbReference type="NCBI Taxonomy" id="215803"/>
    <lineage>
        <taxon>Bacteria</taxon>
        <taxon>Pseudomonadati</taxon>
        <taxon>Myxococcota</taxon>
        <taxon>Polyangia</taxon>
        <taxon>Nannocystales</taxon>
        <taxon>Nannocystaceae</taxon>
        <taxon>Enhygromyxa</taxon>
    </lineage>
</organism>
<comment type="caution">
    <text evidence="1">The sequence shown here is derived from an EMBL/GenBank/DDBJ whole genome shotgun (WGS) entry which is preliminary data.</text>
</comment>
<dbReference type="AlphaFoldDB" id="A0A2S9XTC9"/>
<proteinExistence type="predicted"/>
<evidence type="ECO:0000313" key="1">
    <source>
        <dbReference type="EMBL" id="PRP96127.1"/>
    </source>
</evidence>
<accession>A0A2S9XTC9</accession>
<protein>
    <submittedName>
        <fullName evidence="1">Uncharacterized protein</fullName>
    </submittedName>
</protein>
<gene>
    <name evidence="1" type="ORF">ENSA7_69410</name>
</gene>
<dbReference type="EMBL" id="PVNL01000135">
    <property type="protein sequence ID" value="PRP96127.1"/>
    <property type="molecule type" value="Genomic_DNA"/>
</dbReference>
<dbReference type="Proteomes" id="UP000238823">
    <property type="component" value="Unassembled WGS sequence"/>
</dbReference>
<name>A0A2S9XTC9_9BACT</name>
<evidence type="ECO:0000313" key="2">
    <source>
        <dbReference type="Proteomes" id="UP000238823"/>
    </source>
</evidence>
<reference evidence="1 2" key="1">
    <citation type="submission" date="2018-03" db="EMBL/GenBank/DDBJ databases">
        <title>Draft Genome Sequences of the Obligatory Marine Myxobacteria Enhygromyxa salina SWB007.</title>
        <authorList>
            <person name="Poehlein A."/>
            <person name="Moghaddam J.A."/>
            <person name="Harms H."/>
            <person name="Alanjari M."/>
            <person name="Koenig G.M."/>
            <person name="Daniel R."/>
            <person name="Schaeberle T.F."/>
        </authorList>
    </citation>
    <scope>NUCLEOTIDE SEQUENCE [LARGE SCALE GENOMIC DNA]</scope>
    <source>
        <strain evidence="1 2">SWB007</strain>
    </source>
</reference>
<sequence>MFHYKTPSPWYEHMQARIRGKITEYEGGAGVPGVIVAAFNKGHLRDERIGQVLSASDGSYELNYERGRTLKVFSRTTDIYLVVKSVAGRVLHTTQAVTRFHAGPDERIDVELPSQTLHAAGITLALPVPLIASERLKSLPCLDHAAPDDPLAAQIRADLAAAGSVLGLMKHYMSALVGDKNNNALPLRKLCKLFRLGAVPERVTGHYYGVTLALRTGDLAEPIADFGNLLGCVWGTAVGENRAWSGQTFASMSEGDRHQITGKVVPDDVPMYRATNHFKVIHHAPVNLAGNALINFMWHLADAPTDQQLRYGHQRDGGQCVVYRAASVYPGTPRQVLRLNYRFSGLGNHPPLPHLITELVEIAPGVLLGQLTFATAGLLETYDPTAADASYRYQHCGFVVLFDETLNVVARDLFPHLEIPRAAIVTRVAEDSPLPASVKPPAKLTTLTLAESPPTTADTDPLALVRRDLRDAVTILHMLASYSGALNHTPTADSTIFAKLRALHDAGLAPQYMDGFYHVALISWVSPGPLGSLNINSLNLAWRVGRRFSPWTGKRFEPIEPRPLLACSDGHESLDVPTQLCSNTLAFRTRRQRIAGGALKLMCSNLERASAGDHREFGYDAQSAFSIGRQASSICADKHGAPVYQCNYRWKGLHNPPPESLRIDELVQIAEGLYLGQVYYATKALEPWSPNTAPACYGYQLYEYFLLMDPQWQALRMSLGFDLDNV</sequence>